<proteinExistence type="predicted"/>
<dbReference type="EMBL" id="HBEM01023044">
    <property type="protein sequence ID" value="CAD8456756.1"/>
    <property type="molecule type" value="Transcribed_RNA"/>
</dbReference>
<sequence length="335" mass="37756">MILIGIPQMITKLKKEATVLDKKRNVKVYRLISKDTIEEKVYHRQIHKEFLTSKVLADPKQKRFFSRNDLRDLFVCPPPSESKNNSAKTETAQIFAEAGRDLTGRSHRVTKATVTPMGGKGKQEGSTEGNEEDDADLLNLVLGGAGWAHSALSHDKIIDQASDKSTSKEAEKRVRRAMRRLEDSTTSSRRRRSGGTLNNTLGEARAGFLDQTQSQPPLDAKALKQRIRQRQQRERDATASEPGMPGQDGCAYVARGGDSDRSLANPEDRLFLQLRAFLRCYPYGVETQRLIERFSGGINSRKDQKHFKKTLRTLATCDNGIWTMRKTTQLKKNPD</sequence>
<accession>A0A7S0GZZ2</accession>
<evidence type="ECO:0000313" key="2">
    <source>
        <dbReference type="EMBL" id="CAD8456756.1"/>
    </source>
</evidence>
<dbReference type="Gene3D" id="1.20.120.850">
    <property type="entry name" value="SWI2/SNF2 ATPases, N-terminal domain"/>
    <property type="match status" value="1"/>
</dbReference>
<dbReference type="PANTHER" id="PTHR45629:SF7">
    <property type="entry name" value="DNA EXCISION REPAIR PROTEIN ERCC-6-RELATED"/>
    <property type="match status" value="1"/>
</dbReference>
<dbReference type="PANTHER" id="PTHR45629">
    <property type="entry name" value="SNF2/RAD54 FAMILY MEMBER"/>
    <property type="match status" value="1"/>
</dbReference>
<feature type="region of interest" description="Disordered" evidence="1">
    <location>
        <begin position="159"/>
        <end position="263"/>
    </location>
</feature>
<dbReference type="InterPro" id="IPR027417">
    <property type="entry name" value="P-loop_NTPase"/>
</dbReference>
<dbReference type="Gene3D" id="3.40.50.300">
    <property type="entry name" value="P-loop containing nucleotide triphosphate hydrolases"/>
    <property type="match status" value="1"/>
</dbReference>
<dbReference type="AlphaFoldDB" id="A0A7S0GZZ2"/>
<organism evidence="2">
    <name type="scientific">Amorphochlora amoebiformis</name>
    <dbReference type="NCBI Taxonomy" id="1561963"/>
    <lineage>
        <taxon>Eukaryota</taxon>
        <taxon>Sar</taxon>
        <taxon>Rhizaria</taxon>
        <taxon>Cercozoa</taxon>
        <taxon>Chlorarachniophyceae</taxon>
        <taxon>Amorphochlora</taxon>
    </lineage>
</organism>
<feature type="compositionally biased region" description="Basic and acidic residues" evidence="1">
    <location>
        <begin position="159"/>
        <end position="172"/>
    </location>
</feature>
<dbReference type="SUPFAM" id="SSF52540">
    <property type="entry name" value="P-loop containing nucleoside triphosphate hydrolases"/>
    <property type="match status" value="1"/>
</dbReference>
<dbReference type="GO" id="GO:0006283">
    <property type="term" value="P:transcription-coupled nucleotide-excision repair"/>
    <property type="evidence" value="ECO:0007669"/>
    <property type="project" value="TreeGrafter"/>
</dbReference>
<gene>
    <name evidence="2" type="ORF">LAMO00422_LOCUS15703</name>
</gene>
<dbReference type="GO" id="GO:0008094">
    <property type="term" value="F:ATP-dependent activity, acting on DNA"/>
    <property type="evidence" value="ECO:0007669"/>
    <property type="project" value="TreeGrafter"/>
</dbReference>
<evidence type="ECO:0000256" key="1">
    <source>
        <dbReference type="SAM" id="MobiDB-lite"/>
    </source>
</evidence>
<reference evidence="2" key="1">
    <citation type="submission" date="2021-01" db="EMBL/GenBank/DDBJ databases">
        <authorList>
            <person name="Corre E."/>
            <person name="Pelletier E."/>
            <person name="Niang G."/>
            <person name="Scheremetjew M."/>
            <person name="Finn R."/>
            <person name="Kale V."/>
            <person name="Holt S."/>
            <person name="Cochrane G."/>
            <person name="Meng A."/>
            <person name="Brown T."/>
            <person name="Cohen L."/>
        </authorList>
    </citation>
    <scope>NUCLEOTIDE SEQUENCE</scope>
    <source>
        <strain evidence="2">CCMP2058</strain>
    </source>
</reference>
<dbReference type="GO" id="GO:0005634">
    <property type="term" value="C:nucleus"/>
    <property type="evidence" value="ECO:0007669"/>
    <property type="project" value="TreeGrafter"/>
</dbReference>
<feature type="region of interest" description="Disordered" evidence="1">
    <location>
        <begin position="111"/>
        <end position="132"/>
    </location>
</feature>
<name>A0A7S0GZZ2_9EUKA</name>
<dbReference type="InterPro" id="IPR050496">
    <property type="entry name" value="SNF2_RAD54_helicase_repair"/>
</dbReference>
<protein>
    <submittedName>
        <fullName evidence="2">Uncharacterized protein</fullName>
    </submittedName>
</protein>